<dbReference type="EMBL" id="BAABME010012081">
    <property type="protein sequence ID" value="GAA0184685.1"/>
    <property type="molecule type" value="Genomic_DNA"/>
</dbReference>
<evidence type="ECO:0000256" key="4">
    <source>
        <dbReference type="SAM" id="MobiDB-lite"/>
    </source>
</evidence>
<feature type="compositionally biased region" description="Basic and acidic residues" evidence="4">
    <location>
        <begin position="168"/>
        <end position="178"/>
    </location>
</feature>
<accession>A0AAV3RW43</accession>
<keyword evidence="2" id="KW-0805">Transcription regulation</keyword>
<dbReference type="Proteomes" id="UP001454036">
    <property type="component" value="Unassembled WGS sequence"/>
</dbReference>
<feature type="region of interest" description="Disordered" evidence="4">
    <location>
        <begin position="168"/>
        <end position="201"/>
    </location>
</feature>
<dbReference type="AlphaFoldDB" id="A0AAV3RW43"/>
<evidence type="ECO:0000313" key="6">
    <source>
        <dbReference type="Proteomes" id="UP001454036"/>
    </source>
</evidence>
<proteinExistence type="predicted"/>
<comment type="caution">
    <text evidence="5">The sequence shown here is derived from an EMBL/GenBank/DDBJ whole genome shotgun (WGS) entry which is preliminary data.</text>
</comment>
<feature type="compositionally biased region" description="Low complexity" evidence="4">
    <location>
        <begin position="17"/>
        <end position="29"/>
    </location>
</feature>
<evidence type="ECO:0000256" key="3">
    <source>
        <dbReference type="ARBA" id="ARBA00023163"/>
    </source>
</evidence>
<dbReference type="GO" id="GO:0003700">
    <property type="term" value="F:DNA-binding transcription factor activity"/>
    <property type="evidence" value="ECO:0007669"/>
    <property type="project" value="InterPro"/>
</dbReference>
<reference evidence="5 6" key="1">
    <citation type="submission" date="2024-01" db="EMBL/GenBank/DDBJ databases">
        <title>The complete chloroplast genome sequence of Lithospermum erythrorhizon: insights into the phylogenetic relationship among Boraginaceae species and the maternal lineages of purple gromwells.</title>
        <authorList>
            <person name="Okada T."/>
            <person name="Watanabe K."/>
        </authorList>
    </citation>
    <scope>NUCLEOTIDE SEQUENCE [LARGE SCALE GENOMIC DNA]</scope>
</reference>
<feature type="compositionally biased region" description="Polar residues" evidence="4">
    <location>
        <begin position="179"/>
        <end position="191"/>
    </location>
</feature>
<keyword evidence="6" id="KW-1185">Reference proteome</keyword>
<dbReference type="PANTHER" id="PTHR33388">
    <property type="entry name" value="OS01G0212500 PROTEIN"/>
    <property type="match status" value="1"/>
</dbReference>
<dbReference type="PANTHER" id="PTHR33388:SF18">
    <property type="entry name" value="PROTEIN SPEAR1"/>
    <property type="match status" value="1"/>
</dbReference>
<evidence type="ECO:0000313" key="5">
    <source>
        <dbReference type="EMBL" id="GAA0184685.1"/>
    </source>
</evidence>
<keyword evidence="1" id="KW-0678">Repressor</keyword>
<name>A0AAV3RW43_LITER</name>
<feature type="region of interest" description="Disordered" evidence="4">
    <location>
        <begin position="1"/>
        <end position="49"/>
    </location>
</feature>
<gene>
    <name evidence="5" type="ORF">LIER_31973</name>
</gene>
<protein>
    <submittedName>
        <fullName evidence="5">Uncharacterized protein</fullName>
    </submittedName>
</protein>
<keyword evidence="3" id="KW-0804">Transcription</keyword>
<evidence type="ECO:0000256" key="2">
    <source>
        <dbReference type="ARBA" id="ARBA00023015"/>
    </source>
</evidence>
<evidence type="ECO:0000256" key="1">
    <source>
        <dbReference type="ARBA" id="ARBA00022491"/>
    </source>
</evidence>
<sequence length="201" mass="22572">MGSGYFGEPIKFGGNERSSSSSGGSSSSSRKGKKSNTSEKPKQPQRGLGVAQLEKIRLHSQLTLHHNPYSTNNNISQEDIRMQTTYNSTTPSFSYSSSSPESYGFPAQQNFMMGLNERGNNIMYQDSQPSSTFSRWPPGNVVQESQHFAQPIMTRHFLNPQAEDFLEKRRETDRRDSRGSSNQYSETNGSQDLDLELRLSI</sequence>
<dbReference type="InterPro" id="IPR040356">
    <property type="entry name" value="SPEAR"/>
</dbReference>
<organism evidence="5 6">
    <name type="scientific">Lithospermum erythrorhizon</name>
    <name type="common">Purple gromwell</name>
    <name type="synonym">Lithospermum officinale var. erythrorhizon</name>
    <dbReference type="NCBI Taxonomy" id="34254"/>
    <lineage>
        <taxon>Eukaryota</taxon>
        <taxon>Viridiplantae</taxon>
        <taxon>Streptophyta</taxon>
        <taxon>Embryophyta</taxon>
        <taxon>Tracheophyta</taxon>
        <taxon>Spermatophyta</taxon>
        <taxon>Magnoliopsida</taxon>
        <taxon>eudicotyledons</taxon>
        <taxon>Gunneridae</taxon>
        <taxon>Pentapetalae</taxon>
        <taxon>asterids</taxon>
        <taxon>lamiids</taxon>
        <taxon>Boraginales</taxon>
        <taxon>Boraginaceae</taxon>
        <taxon>Boraginoideae</taxon>
        <taxon>Lithospermeae</taxon>
        <taxon>Lithospermum</taxon>
    </lineage>
</organism>